<dbReference type="AlphaFoldDB" id="A0A5E4QGB7"/>
<organism evidence="7 8">
    <name type="scientific">Leptidea sinapis</name>
    <dbReference type="NCBI Taxonomy" id="189913"/>
    <lineage>
        <taxon>Eukaryota</taxon>
        <taxon>Metazoa</taxon>
        <taxon>Ecdysozoa</taxon>
        <taxon>Arthropoda</taxon>
        <taxon>Hexapoda</taxon>
        <taxon>Insecta</taxon>
        <taxon>Pterygota</taxon>
        <taxon>Neoptera</taxon>
        <taxon>Endopterygota</taxon>
        <taxon>Lepidoptera</taxon>
        <taxon>Glossata</taxon>
        <taxon>Ditrysia</taxon>
        <taxon>Papilionoidea</taxon>
        <taxon>Pieridae</taxon>
        <taxon>Dismorphiinae</taxon>
        <taxon>Leptidea</taxon>
    </lineage>
</organism>
<evidence type="ECO:0000313" key="8">
    <source>
        <dbReference type="Proteomes" id="UP000324832"/>
    </source>
</evidence>
<evidence type="ECO:0000259" key="6">
    <source>
        <dbReference type="PROSITE" id="PS50850"/>
    </source>
</evidence>
<name>A0A5E4QGB7_9NEOP</name>
<reference evidence="7 8" key="1">
    <citation type="submission" date="2017-07" db="EMBL/GenBank/DDBJ databases">
        <authorList>
            <person name="Talla V."/>
            <person name="Backstrom N."/>
        </authorList>
    </citation>
    <scope>NUCLEOTIDE SEQUENCE [LARGE SCALE GENOMIC DNA]</scope>
</reference>
<feature type="transmembrane region" description="Helical" evidence="5">
    <location>
        <begin position="390"/>
        <end position="410"/>
    </location>
</feature>
<evidence type="ECO:0000313" key="7">
    <source>
        <dbReference type="EMBL" id="VVC96060.1"/>
    </source>
</evidence>
<feature type="transmembrane region" description="Helical" evidence="5">
    <location>
        <begin position="246"/>
        <end position="269"/>
    </location>
</feature>
<keyword evidence="2 5" id="KW-0812">Transmembrane</keyword>
<evidence type="ECO:0000256" key="1">
    <source>
        <dbReference type="ARBA" id="ARBA00004141"/>
    </source>
</evidence>
<feature type="transmembrane region" description="Helical" evidence="5">
    <location>
        <begin position="43"/>
        <end position="65"/>
    </location>
</feature>
<dbReference type="InterPro" id="IPR020846">
    <property type="entry name" value="MFS_dom"/>
</dbReference>
<evidence type="ECO:0000256" key="4">
    <source>
        <dbReference type="ARBA" id="ARBA00023136"/>
    </source>
</evidence>
<dbReference type="Gene3D" id="1.20.1250.20">
    <property type="entry name" value="MFS general substrate transporter like domains"/>
    <property type="match status" value="1"/>
</dbReference>
<dbReference type="PROSITE" id="PS00216">
    <property type="entry name" value="SUGAR_TRANSPORT_1"/>
    <property type="match status" value="1"/>
</dbReference>
<dbReference type="GO" id="GO:0022857">
    <property type="term" value="F:transmembrane transporter activity"/>
    <property type="evidence" value="ECO:0007669"/>
    <property type="project" value="InterPro"/>
</dbReference>
<keyword evidence="4 5" id="KW-0472">Membrane</keyword>
<dbReference type="EMBL" id="FZQP02002548">
    <property type="protein sequence ID" value="VVC96060.1"/>
    <property type="molecule type" value="Genomic_DNA"/>
</dbReference>
<gene>
    <name evidence="7" type="ORF">LSINAPIS_LOCUS7637</name>
</gene>
<feature type="transmembrane region" description="Helical" evidence="5">
    <location>
        <begin position="275"/>
        <end position="294"/>
    </location>
</feature>
<dbReference type="InterPro" id="IPR036259">
    <property type="entry name" value="MFS_trans_sf"/>
</dbReference>
<dbReference type="PANTHER" id="PTHR24064">
    <property type="entry name" value="SOLUTE CARRIER FAMILY 22 MEMBER"/>
    <property type="match status" value="1"/>
</dbReference>
<dbReference type="Pfam" id="PF00083">
    <property type="entry name" value="Sugar_tr"/>
    <property type="match status" value="1"/>
</dbReference>
<dbReference type="SUPFAM" id="SSF103473">
    <property type="entry name" value="MFS general substrate transporter"/>
    <property type="match status" value="1"/>
</dbReference>
<feature type="transmembrane region" description="Helical" evidence="5">
    <location>
        <begin position="471"/>
        <end position="490"/>
    </location>
</feature>
<dbReference type="PROSITE" id="PS50850">
    <property type="entry name" value="MFS"/>
    <property type="match status" value="1"/>
</dbReference>
<dbReference type="InterPro" id="IPR005828">
    <property type="entry name" value="MFS_sugar_transport-like"/>
</dbReference>
<dbReference type="Proteomes" id="UP000324832">
    <property type="component" value="Unassembled WGS sequence"/>
</dbReference>
<feature type="domain" description="Major facilitator superfamily (MFS) profile" evidence="6">
    <location>
        <begin position="104"/>
        <end position="502"/>
    </location>
</feature>
<keyword evidence="3 5" id="KW-1133">Transmembrane helix</keyword>
<protein>
    <recommendedName>
        <fullName evidence="6">Major facilitator superfamily (MFS) profile domain-containing protein</fullName>
    </recommendedName>
</protein>
<comment type="subcellular location">
    <subcellularLocation>
        <location evidence="1">Membrane</location>
        <topology evidence="1">Multi-pass membrane protein</topology>
    </subcellularLocation>
</comment>
<feature type="transmembrane region" description="Helical" evidence="5">
    <location>
        <begin position="187"/>
        <end position="206"/>
    </location>
</feature>
<feature type="transmembrane region" description="Helical" evidence="5">
    <location>
        <begin position="358"/>
        <end position="378"/>
    </location>
</feature>
<accession>A0A5E4QGB7</accession>
<dbReference type="InterPro" id="IPR005829">
    <property type="entry name" value="Sugar_transporter_CS"/>
</dbReference>
<evidence type="ECO:0000256" key="5">
    <source>
        <dbReference type="SAM" id="Phobius"/>
    </source>
</evidence>
<evidence type="ECO:0000256" key="3">
    <source>
        <dbReference type="ARBA" id="ARBA00022989"/>
    </source>
</evidence>
<dbReference type="GO" id="GO:0016020">
    <property type="term" value="C:membrane"/>
    <property type="evidence" value="ECO:0007669"/>
    <property type="project" value="UniProtKB-SubCell"/>
</dbReference>
<sequence>MSIQPDLDSNKTEMDDKEEMNEIGSALEAVINSVGGLGLYQKILFIAMMPFGIAWAFLYFCQMFVTATPDVHWCRVPELDSLSMEMRRSLVTPTTGNYDFDKCNTFDTNWTQVLESLRAPEAGTPTIPCPYGWEFQFEDIPYSTVVSERGWVCDRAYLVPWSQSISFVGSVIGGIVCGMLADKYGRLPALVLANVFGIIGNVGTIFTTGFWDFSICRFIAGMSVDSCFLLIYILVLEYVGTRYRTWVSNLSIALFFGGGCVLLPWVALWISDWKWIMFATAVPSVLVFLTPFLVPESARWLISKGRVDKAVTVLKRFEKMNGNKIPDNVMEKFVTIAKTRIEKEDGISLIFKTPSLRIMVVFLIIAFMAVAVMFDGIIRMSENLGMDFFVTFAVTSATEIPSIIVLLFLLDRLGRRWLVYYIGVSGCYRAVLQQHVVRVHYPVDARADADCCESFRGVLRAHHSFCCGHRLSLIIVGVVGLAGASLALFLPETKGKHGVSAF</sequence>
<proteinExistence type="predicted"/>
<keyword evidence="8" id="KW-1185">Reference proteome</keyword>
<evidence type="ECO:0000256" key="2">
    <source>
        <dbReference type="ARBA" id="ARBA00022692"/>
    </source>
</evidence>
<feature type="transmembrane region" description="Helical" evidence="5">
    <location>
        <begin position="218"/>
        <end position="239"/>
    </location>
</feature>